<accession>A0ACC0YUG1</accession>
<gene>
    <name evidence="1" type="ORF">Pint_28391</name>
</gene>
<name>A0ACC0YUG1_9ROSI</name>
<sequence length="131" mass="14595">MQQIGSGLNGLGIGSFGLDWSTVASFLTSPLAFPWFAIVNMLIGFILVIYVMLPIAYWTDIYDAKRFPLFSSETFDYSGQVYNVSRILNQKTFNLDVGAYNSYSRVYVSVLFALNYGLSFAGVVASLSLFY</sequence>
<protein>
    <submittedName>
        <fullName evidence="1">Uncharacterized protein</fullName>
    </submittedName>
</protein>
<evidence type="ECO:0000313" key="1">
    <source>
        <dbReference type="EMBL" id="KAJ0041246.1"/>
    </source>
</evidence>
<dbReference type="EMBL" id="CM047740">
    <property type="protein sequence ID" value="KAJ0041246.1"/>
    <property type="molecule type" value="Genomic_DNA"/>
</dbReference>
<reference evidence="2" key="1">
    <citation type="journal article" date="2023" name="G3 (Bethesda)">
        <title>Genome assembly and association tests identify interacting loci associated with vigor, precocity, and sex in interspecific pistachio rootstocks.</title>
        <authorList>
            <person name="Palmer W."/>
            <person name="Jacygrad E."/>
            <person name="Sagayaradj S."/>
            <person name="Cavanaugh K."/>
            <person name="Han R."/>
            <person name="Bertier L."/>
            <person name="Beede B."/>
            <person name="Kafkas S."/>
            <person name="Golino D."/>
            <person name="Preece J."/>
            <person name="Michelmore R."/>
        </authorList>
    </citation>
    <scope>NUCLEOTIDE SEQUENCE [LARGE SCALE GENOMIC DNA]</scope>
</reference>
<dbReference type="Proteomes" id="UP001163603">
    <property type="component" value="Chromosome 5"/>
</dbReference>
<evidence type="ECO:0000313" key="2">
    <source>
        <dbReference type="Proteomes" id="UP001163603"/>
    </source>
</evidence>
<proteinExistence type="predicted"/>
<organism evidence="1 2">
    <name type="scientific">Pistacia integerrima</name>
    <dbReference type="NCBI Taxonomy" id="434235"/>
    <lineage>
        <taxon>Eukaryota</taxon>
        <taxon>Viridiplantae</taxon>
        <taxon>Streptophyta</taxon>
        <taxon>Embryophyta</taxon>
        <taxon>Tracheophyta</taxon>
        <taxon>Spermatophyta</taxon>
        <taxon>Magnoliopsida</taxon>
        <taxon>eudicotyledons</taxon>
        <taxon>Gunneridae</taxon>
        <taxon>Pentapetalae</taxon>
        <taxon>rosids</taxon>
        <taxon>malvids</taxon>
        <taxon>Sapindales</taxon>
        <taxon>Anacardiaceae</taxon>
        <taxon>Pistacia</taxon>
    </lineage>
</organism>
<comment type="caution">
    <text evidence="1">The sequence shown here is derived from an EMBL/GenBank/DDBJ whole genome shotgun (WGS) entry which is preliminary data.</text>
</comment>
<keyword evidence="2" id="KW-1185">Reference proteome</keyword>